<keyword evidence="1" id="KW-0812">Transmembrane</keyword>
<keyword evidence="3" id="KW-1185">Reference proteome</keyword>
<sequence>MLIIARAGRRGRTGAPEQKVRRPFGRARNSLRPQQEQIERELLCGPTRRDNSHDEAAAATADVRASAGAGVASASGALYSLYISRPSSAMRDGVDTEETMYNEALYSQCPAFCERCPSRARTAHASTVAAAAAMPALATCLLLLAAVLGPVAVLTCPSYGRKLCIQVQGIHGATGEHRAAVRRRIVRGPRSAALRPAVDSSAARECDVRRGAASQCGPGSVLSPLAIGNA</sequence>
<dbReference type="Proteomes" id="UP000299102">
    <property type="component" value="Unassembled WGS sequence"/>
</dbReference>
<dbReference type="EMBL" id="BGZK01000374">
    <property type="protein sequence ID" value="GBP39956.1"/>
    <property type="molecule type" value="Genomic_DNA"/>
</dbReference>
<feature type="transmembrane region" description="Helical" evidence="1">
    <location>
        <begin position="128"/>
        <end position="154"/>
    </location>
</feature>
<keyword evidence="1" id="KW-0472">Membrane</keyword>
<organism evidence="2 3">
    <name type="scientific">Eumeta variegata</name>
    <name type="common">Bagworm moth</name>
    <name type="synonym">Eumeta japonica</name>
    <dbReference type="NCBI Taxonomy" id="151549"/>
    <lineage>
        <taxon>Eukaryota</taxon>
        <taxon>Metazoa</taxon>
        <taxon>Ecdysozoa</taxon>
        <taxon>Arthropoda</taxon>
        <taxon>Hexapoda</taxon>
        <taxon>Insecta</taxon>
        <taxon>Pterygota</taxon>
        <taxon>Neoptera</taxon>
        <taxon>Endopterygota</taxon>
        <taxon>Lepidoptera</taxon>
        <taxon>Glossata</taxon>
        <taxon>Ditrysia</taxon>
        <taxon>Tineoidea</taxon>
        <taxon>Psychidae</taxon>
        <taxon>Oiketicinae</taxon>
        <taxon>Eumeta</taxon>
    </lineage>
</organism>
<accession>A0A4C1VLP4</accession>
<evidence type="ECO:0000313" key="3">
    <source>
        <dbReference type="Proteomes" id="UP000299102"/>
    </source>
</evidence>
<comment type="caution">
    <text evidence="2">The sequence shown here is derived from an EMBL/GenBank/DDBJ whole genome shotgun (WGS) entry which is preliminary data.</text>
</comment>
<evidence type="ECO:0000256" key="1">
    <source>
        <dbReference type="SAM" id="Phobius"/>
    </source>
</evidence>
<proteinExistence type="predicted"/>
<protein>
    <submittedName>
        <fullName evidence="2">Uncharacterized protein</fullName>
    </submittedName>
</protein>
<gene>
    <name evidence="2" type="ORF">EVAR_39184_1</name>
</gene>
<dbReference type="AlphaFoldDB" id="A0A4C1VLP4"/>
<evidence type="ECO:0000313" key="2">
    <source>
        <dbReference type="EMBL" id="GBP39956.1"/>
    </source>
</evidence>
<name>A0A4C1VLP4_EUMVA</name>
<reference evidence="2 3" key="1">
    <citation type="journal article" date="2019" name="Commun. Biol.">
        <title>The bagworm genome reveals a unique fibroin gene that provides high tensile strength.</title>
        <authorList>
            <person name="Kono N."/>
            <person name="Nakamura H."/>
            <person name="Ohtoshi R."/>
            <person name="Tomita M."/>
            <person name="Numata K."/>
            <person name="Arakawa K."/>
        </authorList>
    </citation>
    <scope>NUCLEOTIDE SEQUENCE [LARGE SCALE GENOMIC DNA]</scope>
</reference>
<keyword evidence="1" id="KW-1133">Transmembrane helix</keyword>